<name>A0A516GG67_9MICO</name>
<dbReference type="SUPFAM" id="SSF63737">
    <property type="entry name" value="Leukotriene A4 hydrolase N-terminal domain"/>
    <property type="match status" value="1"/>
</dbReference>
<evidence type="ECO:0000256" key="8">
    <source>
        <dbReference type="ARBA" id="ARBA00022723"/>
    </source>
</evidence>
<dbReference type="PANTHER" id="PTHR11533">
    <property type="entry name" value="PROTEASE M1 ZINC METALLOPROTEASE"/>
    <property type="match status" value="1"/>
</dbReference>
<dbReference type="InterPro" id="IPR027268">
    <property type="entry name" value="Peptidase_M4/M1_CTD_sf"/>
</dbReference>
<evidence type="ECO:0000313" key="17">
    <source>
        <dbReference type="Proteomes" id="UP000315395"/>
    </source>
</evidence>
<evidence type="ECO:0000256" key="7">
    <source>
        <dbReference type="ARBA" id="ARBA00022670"/>
    </source>
</evidence>
<keyword evidence="6" id="KW-0031">Aminopeptidase</keyword>
<evidence type="ECO:0000256" key="13">
    <source>
        <dbReference type="ARBA" id="ARBA00031533"/>
    </source>
</evidence>
<dbReference type="PRINTS" id="PR00756">
    <property type="entry name" value="ALADIPTASE"/>
</dbReference>
<keyword evidence="11" id="KW-0482">Metalloprotease</keyword>
<evidence type="ECO:0000256" key="5">
    <source>
        <dbReference type="ARBA" id="ARBA00015611"/>
    </source>
</evidence>
<dbReference type="GO" id="GO:0006508">
    <property type="term" value="P:proteolysis"/>
    <property type="evidence" value="ECO:0007669"/>
    <property type="project" value="UniProtKB-KW"/>
</dbReference>
<proteinExistence type="inferred from homology"/>
<feature type="domain" description="Peptidase M1 membrane alanine aminopeptidase" evidence="14">
    <location>
        <begin position="237"/>
        <end position="428"/>
    </location>
</feature>
<dbReference type="GO" id="GO:0008270">
    <property type="term" value="F:zinc ion binding"/>
    <property type="evidence" value="ECO:0007669"/>
    <property type="project" value="InterPro"/>
</dbReference>
<dbReference type="GO" id="GO:0016020">
    <property type="term" value="C:membrane"/>
    <property type="evidence" value="ECO:0007669"/>
    <property type="project" value="TreeGrafter"/>
</dbReference>
<dbReference type="EMBL" id="CP041616">
    <property type="protein sequence ID" value="QDO90330.1"/>
    <property type="molecule type" value="Genomic_DNA"/>
</dbReference>
<keyword evidence="10" id="KW-0862">Zinc</keyword>
<dbReference type="Proteomes" id="UP000315395">
    <property type="component" value="Chromosome"/>
</dbReference>
<dbReference type="CDD" id="cd09603">
    <property type="entry name" value="M1_APN_like"/>
    <property type="match status" value="1"/>
</dbReference>
<dbReference type="Pfam" id="PF01433">
    <property type="entry name" value="Peptidase_M1"/>
    <property type="match status" value="1"/>
</dbReference>
<dbReference type="GO" id="GO:0042277">
    <property type="term" value="F:peptide binding"/>
    <property type="evidence" value="ECO:0007669"/>
    <property type="project" value="TreeGrafter"/>
</dbReference>
<reference evidence="16 17" key="1">
    <citation type="submission" date="2019-07" db="EMBL/GenBank/DDBJ databases">
        <title>complete genome sequencing of Ornithinimicrobium sp. H23M54.</title>
        <authorList>
            <person name="Bae J.-W."/>
            <person name="Lee S.-Y."/>
        </authorList>
    </citation>
    <scope>NUCLEOTIDE SEQUENCE [LARGE SCALE GENOMIC DNA]</scope>
    <source>
        <strain evidence="16 17">H23M54</strain>
    </source>
</reference>
<dbReference type="GO" id="GO:0005615">
    <property type="term" value="C:extracellular space"/>
    <property type="evidence" value="ECO:0007669"/>
    <property type="project" value="TreeGrafter"/>
</dbReference>
<dbReference type="InterPro" id="IPR042097">
    <property type="entry name" value="Aminopeptidase_N-like_N_sf"/>
</dbReference>
<evidence type="ECO:0000256" key="1">
    <source>
        <dbReference type="ARBA" id="ARBA00000098"/>
    </source>
</evidence>
<dbReference type="Gene3D" id="1.10.390.10">
    <property type="entry name" value="Neutral Protease Domain 2"/>
    <property type="match status" value="1"/>
</dbReference>
<accession>A0A516GG67</accession>
<protein>
    <recommendedName>
        <fullName evidence="5">Aminopeptidase N</fullName>
        <ecNumber evidence="4">3.4.11.2</ecNumber>
    </recommendedName>
    <alternativeName>
        <fullName evidence="12">Alanine aminopeptidase</fullName>
    </alternativeName>
    <alternativeName>
        <fullName evidence="13">Lysyl aminopeptidase</fullName>
    </alternativeName>
</protein>
<dbReference type="PANTHER" id="PTHR11533:SF174">
    <property type="entry name" value="PUROMYCIN-SENSITIVE AMINOPEPTIDASE-RELATED"/>
    <property type="match status" value="1"/>
</dbReference>
<evidence type="ECO:0000256" key="4">
    <source>
        <dbReference type="ARBA" id="ARBA00012564"/>
    </source>
</evidence>
<dbReference type="InterPro" id="IPR045357">
    <property type="entry name" value="Aminopeptidase_N-like_N"/>
</dbReference>
<evidence type="ECO:0000256" key="6">
    <source>
        <dbReference type="ARBA" id="ARBA00022438"/>
    </source>
</evidence>
<dbReference type="SUPFAM" id="SSF55486">
    <property type="entry name" value="Metalloproteases ('zincins'), catalytic domain"/>
    <property type="match status" value="1"/>
</dbReference>
<sequence length="438" mass="48040">MGRGGGRVKGADPYISGHGDLRYDVTHYALSLTYALPSNKLDGTAEITCRAVGELSQVALDLRLKPLKVSVAGRKVSRHRVLAGKLTITLAEPVAAGEEFTVTVKFSGNPAPIAKRGQDAAGWEELDDGVIVASQPHGAPSWFPCNDRPSSKATYELTLTTAADYQVEFSGELVTQQRRGAQRTWTFRQTQPISSYLATVQIGRYQVITQKSVVPLRVVGPAGIKNNGFSASFGRQPEMMALFVDRFGPYPFTGYTTVITDDPLEIPLESASLSTFGRNFAAADWDSVRLVAHELAHQWFGNAVTAREWRDIWLHEGFACYAEWLWSEASGQRSVADWARHHHAILAGASQKTVLSDPTASEMFEDWVYKRGALTLHALRAEVGDQVFFDILRSWVATHRGGSVSTADFVAHCSEVAGRDLAAWFGPWLHETALPPLP</sequence>
<comment type="catalytic activity">
    <reaction evidence="1">
        <text>Release of an N-terminal amino acid, Xaa-|-Yaa- from a peptide, amide or arylamide. Xaa is preferably Ala, but may be most amino acids including Pro (slow action). When a terminal hydrophobic residue is followed by a prolyl residue, the two may be released as an intact Xaa-Pro dipeptide.</text>
        <dbReference type="EC" id="3.4.11.2"/>
    </reaction>
</comment>
<keyword evidence="17" id="KW-1185">Reference proteome</keyword>
<dbReference type="GO" id="GO:0070006">
    <property type="term" value="F:metalloaminopeptidase activity"/>
    <property type="evidence" value="ECO:0007669"/>
    <property type="project" value="TreeGrafter"/>
</dbReference>
<organism evidence="16 17">
    <name type="scientific">Ornithinimicrobium ciconiae</name>
    <dbReference type="NCBI Taxonomy" id="2594265"/>
    <lineage>
        <taxon>Bacteria</taxon>
        <taxon>Bacillati</taxon>
        <taxon>Actinomycetota</taxon>
        <taxon>Actinomycetes</taxon>
        <taxon>Micrococcales</taxon>
        <taxon>Ornithinimicrobiaceae</taxon>
        <taxon>Ornithinimicrobium</taxon>
    </lineage>
</organism>
<feature type="domain" description="Aminopeptidase N-like N-terminal" evidence="15">
    <location>
        <begin position="26"/>
        <end position="197"/>
    </location>
</feature>
<evidence type="ECO:0000256" key="3">
    <source>
        <dbReference type="ARBA" id="ARBA00010136"/>
    </source>
</evidence>
<dbReference type="Pfam" id="PF17900">
    <property type="entry name" value="Peptidase_M1_N"/>
    <property type="match status" value="1"/>
</dbReference>
<comment type="cofactor">
    <cofactor evidence="2">
        <name>Zn(2+)</name>
        <dbReference type="ChEBI" id="CHEBI:29105"/>
    </cofactor>
</comment>
<gene>
    <name evidence="16" type="ORF">FNH13_09885</name>
</gene>
<evidence type="ECO:0000256" key="12">
    <source>
        <dbReference type="ARBA" id="ARBA00029811"/>
    </source>
</evidence>
<evidence type="ECO:0000259" key="14">
    <source>
        <dbReference type="Pfam" id="PF01433"/>
    </source>
</evidence>
<evidence type="ECO:0000313" key="16">
    <source>
        <dbReference type="EMBL" id="QDO90330.1"/>
    </source>
</evidence>
<comment type="similarity">
    <text evidence="3">Belongs to the peptidase M1 family.</text>
</comment>
<evidence type="ECO:0000256" key="10">
    <source>
        <dbReference type="ARBA" id="ARBA00022833"/>
    </source>
</evidence>
<keyword evidence="8" id="KW-0479">Metal-binding</keyword>
<dbReference type="EC" id="3.4.11.2" evidence="4"/>
<evidence type="ECO:0000259" key="15">
    <source>
        <dbReference type="Pfam" id="PF17900"/>
    </source>
</evidence>
<dbReference type="GO" id="GO:0016285">
    <property type="term" value="F:alanyl aminopeptidase activity"/>
    <property type="evidence" value="ECO:0007669"/>
    <property type="project" value="UniProtKB-EC"/>
</dbReference>
<dbReference type="KEGG" id="orz:FNH13_09885"/>
<dbReference type="InterPro" id="IPR001930">
    <property type="entry name" value="Peptidase_M1"/>
</dbReference>
<dbReference type="InterPro" id="IPR014782">
    <property type="entry name" value="Peptidase_M1_dom"/>
</dbReference>
<dbReference type="Gene3D" id="2.60.40.1730">
    <property type="entry name" value="tricorn interacting facor f3 domain"/>
    <property type="match status" value="1"/>
</dbReference>
<keyword evidence="7" id="KW-0645">Protease</keyword>
<dbReference type="InterPro" id="IPR050344">
    <property type="entry name" value="Peptidase_M1_aminopeptidases"/>
</dbReference>
<dbReference type="GO" id="GO:0043171">
    <property type="term" value="P:peptide catabolic process"/>
    <property type="evidence" value="ECO:0007669"/>
    <property type="project" value="TreeGrafter"/>
</dbReference>
<dbReference type="AlphaFoldDB" id="A0A516GG67"/>
<dbReference type="GO" id="GO:0005737">
    <property type="term" value="C:cytoplasm"/>
    <property type="evidence" value="ECO:0007669"/>
    <property type="project" value="TreeGrafter"/>
</dbReference>
<keyword evidence="9" id="KW-0378">Hydrolase</keyword>
<evidence type="ECO:0000256" key="2">
    <source>
        <dbReference type="ARBA" id="ARBA00001947"/>
    </source>
</evidence>
<evidence type="ECO:0000256" key="11">
    <source>
        <dbReference type="ARBA" id="ARBA00023049"/>
    </source>
</evidence>
<evidence type="ECO:0000256" key="9">
    <source>
        <dbReference type="ARBA" id="ARBA00022801"/>
    </source>
</evidence>
<dbReference type="OrthoDB" id="100605at2"/>